<reference evidence="4" key="2">
    <citation type="submission" date="2019-09" db="UniProtKB">
        <authorList>
            <consortium name="WormBaseParasite"/>
        </authorList>
    </citation>
    <scope>IDENTIFICATION</scope>
</reference>
<dbReference type="Proteomes" id="UP000050761">
    <property type="component" value="Unassembled WGS sequence"/>
</dbReference>
<organism evidence="3 4">
    <name type="scientific">Heligmosomoides polygyrus</name>
    <name type="common">Parasitic roundworm</name>
    <dbReference type="NCBI Taxonomy" id="6339"/>
    <lineage>
        <taxon>Eukaryota</taxon>
        <taxon>Metazoa</taxon>
        <taxon>Ecdysozoa</taxon>
        <taxon>Nematoda</taxon>
        <taxon>Chromadorea</taxon>
        <taxon>Rhabditida</taxon>
        <taxon>Rhabditina</taxon>
        <taxon>Rhabditomorpha</taxon>
        <taxon>Strongyloidea</taxon>
        <taxon>Heligmosomidae</taxon>
        <taxon>Heligmosomoides</taxon>
    </lineage>
</organism>
<evidence type="ECO:0000313" key="3">
    <source>
        <dbReference type="Proteomes" id="UP000050761"/>
    </source>
</evidence>
<reference evidence="2 3" key="1">
    <citation type="submission" date="2018-11" db="EMBL/GenBank/DDBJ databases">
        <authorList>
            <consortium name="Pathogen Informatics"/>
        </authorList>
    </citation>
    <scope>NUCLEOTIDE SEQUENCE [LARGE SCALE GENOMIC DNA]</scope>
</reference>
<sequence>MYHQEDPLQQYVRLATYTRCLTPGSSKAANPHNYHEQEKSNIDPGANGDHLNDTTTQRERSMENHEALAHLGERCRRQAQNIT</sequence>
<proteinExistence type="predicted"/>
<dbReference type="WBParaSite" id="HPBE_0001325201-mRNA-1">
    <property type="protein sequence ID" value="HPBE_0001325201-mRNA-1"/>
    <property type="gene ID" value="HPBE_0001325201"/>
</dbReference>
<dbReference type="AlphaFoldDB" id="A0A183FXH5"/>
<evidence type="ECO:0000313" key="4">
    <source>
        <dbReference type="WBParaSite" id="HPBE_0001325201-mRNA-1"/>
    </source>
</evidence>
<evidence type="ECO:0000313" key="2">
    <source>
        <dbReference type="EMBL" id="VDO95473.1"/>
    </source>
</evidence>
<feature type="compositionally biased region" description="Basic and acidic residues" evidence="1">
    <location>
        <begin position="50"/>
        <end position="63"/>
    </location>
</feature>
<evidence type="ECO:0000256" key="1">
    <source>
        <dbReference type="SAM" id="MobiDB-lite"/>
    </source>
</evidence>
<accession>A0A3P8AUF2</accession>
<accession>A0A183FXH5</accession>
<name>A0A183FXH5_HELPZ</name>
<gene>
    <name evidence="2" type="ORF">HPBE_LOCUS13253</name>
</gene>
<dbReference type="EMBL" id="UZAH01027842">
    <property type="protein sequence ID" value="VDO95473.1"/>
    <property type="molecule type" value="Genomic_DNA"/>
</dbReference>
<feature type="region of interest" description="Disordered" evidence="1">
    <location>
        <begin position="23"/>
        <end position="63"/>
    </location>
</feature>
<keyword evidence="3" id="KW-1185">Reference proteome</keyword>
<protein>
    <submittedName>
        <fullName evidence="2 4">Uncharacterized protein</fullName>
    </submittedName>
</protein>